<evidence type="ECO:0000313" key="7">
    <source>
        <dbReference type="EMBL" id="QDD13781.1"/>
    </source>
</evidence>
<dbReference type="NCBIfam" id="TIGR01280">
    <property type="entry name" value="xseB"/>
    <property type="match status" value="1"/>
</dbReference>
<evidence type="ECO:0000256" key="4">
    <source>
        <dbReference type="ARBA" id="ARBA00022801"/>
    </source>
</evidence>
<dbReference type="InterPro" id="IPR037004">
    <property type="entry name" value="Exonuc_VII_ssu_sf"/>
</dbReference>
<dbReference type="EMBL" id="CP040986">
    <property type="protein sequence ID" value="QDD13781.1"/>
    <property type="molecule type" value="Genomic_DNA"/>
</dbReference>
<dbReference type="GO" id="GO:0006308">
    <property type="term" value="P:DNA catabolic process"/>
    <property type="evidence" value="ECO:0007669"/>
    <property type="project" value="UniProtKB-UniRule"/>
</dbReference>
<keyword evidence="2 6" id="KW-0963">Cytoplasm</keyword>
<evidence type="ECO:0000256" key="6">
    <source>
        <dbReference type="HAMAP-Rule" id="MF_00337"/>
    </source>
</evidence>
<evidence type="ECO:0000256" key="1">
    <source>
        <dbReference type="ARBA" id="ARBA00009998"/>
    </source>
</evidence>
<dbReference type="Gene3D" id="1.10.287.1040">
    <property type="entry name" value="Exonuclease VII, small subunit"/>
    <property type="match status" value="1"/>
</dbReference>
<comment type="similarity">
    <text evidence="1 6">Belongs to the XseB family.</text>
</comment>
<evidence type="ECO:0000256" key="3">
    <source>
        <dbReference type="ARBA" id="ARBA00022722"/>
    </source>
</evidence>
<name>A0AAE6FTY5_9PROT</name>
<keyword evidence="4 6" id="KW-0378">Hydrolase</keyword>
<dbReference type="SUPFAM" id="SSF116842">
    <property type="entry name" value="XseB-like"/>
    <property type="match status" value="1"/>
</dbReference>
<keyword evidence="3 6" id="KW-0540">Nuclease</keyword>
<comment type="catalytic activity">
    <reaction evidence="6">
        <text>Exonucleolytic cleavage in either 5'- to 3'- or 3'- to 5'-direction to yield nucleoside 5'-phosphates.</text>
        <dbReference type="EC" id="3.1.11.6"/>
    </reaction>
</comment>
<keyword evidence="5 6" id="KW-0269">Exonuclease</keyword>
<gene>
    <name evidence="6 7" type="primary">xseB</name>
    <name evidence="7" type="ORF">FIT61_04980</name>
</gene>
<organism evidence="7 8">
    <name type="scientific">Candidatus Methylopumilus rimovensis</name>
    <dbReference type="NCBI Taxonomy" id="2588535"/>
    <lineage>
        <taxon>Bacteria</taxon>
        <taxon>Pseudomonadati</taxon>
        <taxon>Pseudomonadota</taxon>
        <taxon>Betaproteobacteria</taxon>
        <taxon>Nitrosomonadales</taxon>
        <taxon>Methylophilaceae</taxon>
        <taxon>Candidatus Methylopumilus</taxon>
    </lineage>
</organism>
<comment type="subunit">
    <text evidence="6">Heterooligomer composed of large and small subunits.</text>
</comment>
<dbReference type="InterPro" id="IPR003761">
    <property type="entry name" value="Exonuc_VII_S"/>
</dbReference>
<dbReference type="AlphaFoldDB" id="A0AAE6FTY5"/>
<reference evidence="7 8" key="1">
    <citation type="journal article" date="2019" name="ISME J.">
        <title>Evolution in action: habitat transition from sediment to the pelagial leads to genome streamlining in Methylophilaceae.</title>
        <authorList>
            <person name="Salcher M."/>
            <person name="Schaefle D."/>
            <person name="Kaspar M."/>
            <person name="Neuenschwander S.M."/>
            <person name="Ghai R."/>
        </authorList>
    </citation>
    <scope>NUCLEOTIDE SEQUENCE [LARGE SCALE GENOMIC DNA]</scope>
    <source>
        <strain evidence="7 8">MMS-RI-1</strain>
    </source>
</reference>
<dbReference type="HAMAP" id="MF_00337">
    <property type="entry name" value="Exonuc_7_S"/>
    <property type="match status" value="1"/>
</dbReference>
<dbReference type="PANTHER" id="PTHR34137:SF1">
    <property type="entry name" value="EXODEOXYRIBONUCLEASE 7 SMALL SUBUNIT"/>
    <property type="match status" value="1"/>
</dbReference>
<protein>
    <recommendedName>
        <fullName evidence="6">Exodeoxyribonuclease 7 small subunit</fullName>
        <ecNumber evidence="6">3.1.11.6</ecNumber>
    </recommendedName>
    <alternativeName>
        <fullName evidence="6">Exodeoxyribonuclease VII small subunit</fullName>
        <shortName evidence="6">Exonuclease VII small subunit</shortName>
    </alternativeName>
</protein>
<dbReference type="GO" id="GO:0005829">
    <property type="term" value="C:cytosol"/>
    <property type="evidence" value="ECO:0007669"/>
    <property type="project" value="TreeGrafter"/>
</dbReference>
<evidence type="ECO:0000256" key="2">
    <source>
        <dbReference type="ARBA" id="ARBA00022490"/>
    </source>
</evidence>
<evidence type="ECO:0000313" key="8">
    <source>
        <dbReference type="Proteomes" id="UP000312102"/>
    </source>
</evidence>
<comment type="function">
    <text evidence="6">Bidirectionally degrades single-stranded DNA into large acid-insoluble oligonucleotides, which are then degraded further into small acid-soluble oligonucleotides.</text>
</comment>
<dbReference type="PIRSF" id="PIRSF006488">
    <property type="entry name" value="Exonuc_VII_S"/>
    <property type="match status" value="1"/>
</dbReference>
<sequence length="72" mass="8189">MDKNSLETNLKELESIVSKMEQGDMALEESIKSYEKGMVLLKLCQDSLKEIEHKVLVLSAENTLEQFKSANE</sequence>
<accession>A0AAE6FTY5</accession>
<evidence type="ECO:0000256" key="5">
    <source>
        <dbReference type="ARBA" id="ARBA00022839"/>
    </source>
</evidence>
<dbReference type="KEGG" id="mrk:FIT61_04980"/>
<dbReference type="GO" id="GO:0008855">
    <property type="term" value="F:exodeoxyribonuclease VII activity"/>
    <property type="evidence" value="ECO:0007669"/>
    <property type="project" value="UniProtKB-UniRule"/>
</dbReference>
<dbReference type="EC" id="3.1.11.6" evidence="6"/>
<comment type="subcellular location">
    <subcellularLocation>
        <location evidence="6">Cytoplasm</location>
    </subcellularLocation>
</comment>
<dbReference type="GO" id="GO:0009318">
    <property type="term" value="C:exodeoxyribonuclease VII complex"/>
    <property type="evidence" value="ECO:0007669"/>
    <property type="project" value="UniProtKB-UniRule"/>
</dbReference>
<dbReference type="Pfam" id="PF02609">
    <property type="entry name" value="Exonuc_VII_S"/>
    <property type="match status" value="1"/>
</dbReference>
<dbReference type="Proteomes" id="UP000312102">
    <property type="component" value="Chromosome"/>
</dbReference>
<proteinExistence type="inferred from homology"/>
<dbReference type="RefSeq" id="WP_139873688.1">
    <property type="nucleotide sequence ID" value="NZ_CP040985.1"/>
</dbReference>
<dbReference type="PANTHER" id="PTHR34137">
    <property type="entry name" value="EXODEOXYRIBONUCLEASE 7 SMALL SUBUNIT"/>
    <property type="match status" value="1"/>
</dbReference>
<keyword evidence="8" id="KW-1185">Reference proteome</keyword>